<dbReference type="Gramene" id="rna43406">
    <property type="protein sequence ID" value="RHN48665.1"/>
    <property type="gene ID" value="gene43406"/>
</dbReference>
<dbReference type="AlphaFoldDB" id="A0A396HBN2"/>
<evidence type="ECO:0000313" key="2">
    <source>
        <dbReference type="Proteomes" id="UP000265566"/>
    </source>
</evidence>
<proteinExistence type="predicted"/>
<dbReference type="Proteomes" id="UP000265566">
    <property type="component" value="Chromosome 7"/>
</dbReference>
<evidence type="ECO:0000313" key="1">
    <source>
        <dbReference type="EMBL" id="RHN48665.1"/>
    </source>
</evidence>
<sequence length="49" mass="5435">MMPFDMHKSGASLLFNDVFVGFCSDAVLDPNSEHFSIHSVITSYLAINE</sequence>
<accession>A0A396HBN2</accession>
<gene>
    <name evidence="1" type="ORF">MtrunA17_Chr7g0266181</name>
</gene>
<organism evidence="1 2">
    <name type="scientific">Medicago truncatula</name>
    <name type="common">Barrel medic</name>
    <name type="synonym">Medicago tribuloides</name>
    <dbReference type="NCBI Taxonomy" id="3880"/>
    <lineage>
        <taxon>Eukaryota</taxon>
        <taxon>Viridiplantae</taxon>
        <taxon>Streptophyta</taxon>
        <taxon>Embryophyta</taxon>
        <taxon>Tracheophyta</taxon>
        <taxon>Spermatophyta</taxon>
        <taxon>Magnoliopsida</taxon>
        <taxon>eudicotyledons</taxon>
        <taxon>Gunneridae</taxon>
        <taxon>Pentapetalae</taxon>
        <taxon>rosids</taxon>
        <taxon>fabids</taxon>
        <taxon>Fabales</taxon>
        <taxon>Fabaceae</taxon>
        <taxon>Papilionoideae</taxon>
        <taxon>50 kb inversion clade</taxon>
        <taxon>NPAAA clade</taxon>
        <taxon>Hologalegina</taxon>
        <taxon>IRL clade</taxon>
        <taxon>Trifolieae</taxon>
        <taxon>Medicago</taxon>
    </lineage>
</organism>
<protein>
    <submittedName>
        <fullName evidence="1">Uncharacterized protein</fullName>
    </submittedName>
</protein>
<reference evidence="2" key="1">
    <citation type="journal article" date="2018" name="Nat. Plants">
        <title>Whole-genome landscape of Medicago truncatula symbiotic genes.</title>
        <authorList>
            <person name="Pecrix Y."/>
            <person name="Staton S.E."/>
            <person name="Sallet E."/>
            <person name="Lelandais-Briere C."/>
            <person name="Moreau S."/>
            <person name="Carrere S."/>
            <person name="Blein T."/>
            <person name="Jardinaud M.F."/>
            <person name="Latrasse D."/>
            <person name="Zouine M."/>
            <person name="Zahm M."/>
            <person name="Kreplak J."/>
            <person name="Mayjonade B."/>
            <person name="Satge C."/>
            <person name="Perez M."/>
            <person name="Cauet S."/>
            <person name="Marande W."/>
            <person name="Chantry-Darmon C."/>
            <person name="Lopez-Roques C."/>
            <person name="Bouchez O."/>
            <person name="Berard A."/>
            <person name="Debelle F."/>
            <person name="Munos S."/>
            <person name="Bendahmane A."/>
            <person name="Berges H."/>
            <person name="Niebel A."/>
            <person name="Buitink J."/>
            <person name="Frugier F."/>
            <person name="Benhamed M."/>
            <person name="Crespi M."/>
            <person name="Gouzy J."/>
            <person name="Gamas P."/>
        </authorList>
    </citation>
    <scope>NUCLEOTIDE SEQUENCE [LARGE SCALE GENOMIC DNA]</scope>
    <source>
        <strain evidence="2">cv. Jemalong A17</strain>
    </source>
</reference>
<dbReference type="EMBL" id="PSQE01000007">
    <property type="protein sequence ID" value="RHN48665.1"/>
    <property type="molecule type" value="Genomic_DNA"/>
</dbReference>
<name>A0A396HBN2_MEDTR</name>
<comment type="caution">
    <text evidence="1">The sequence shown here is derived from an EMBL/GenBank/DDBJ whole genome shotgun (WGS) entry which is preliminary data.</text>
</comment>